<comment type="caution">
    <text evidence="1">The sequence shown here is derived from an EMBL/GenBank/DDBJ whole genome shotgun (WGS) entry which is preliminary data.</text>
</comment>
<dbReference type="EMBL" id="JAFBIL020000008">
    <property type="protein sequence ID" value="MBZ2209462.1"/>
    <property type="molecule type" value="Genomic_DNA"/>
</dbReference>
<organism evidence="1 2">
    <name type="scientific">Massilia soli</name>
    <dbReference type="NCBI Taxonomy" id="2792854"/>
    <lineage>
        <taxon>Bacteria</taxon>
        <taxon>Pseudomonadati</taxon>
        <taxon>Pseudomonadota</taxon>
        <taxon>Betaproteobacteria</taxon>
        <taxon>Burkholderiales</taxon>
        <taxon>Oxalobacteraceae</taxon>
        <taxon>Telluria group</taxon>
        <taxon>Massilia</taxon>
    </lineage>
</organism>
<accession>A0ABS7SU61</accession>
<keyword evidence="2" id="KW-1185">Reference proteome</keyword>
<proteinExistence type="predicted"/>
<reference evidence="1 2" key="1">
    <citation type="submission" date="2021-01" db="EMBL/GenBank/DDBJ databases">
        <authorList>
            <person name="Ruan W."/>
            <person name="Khan S.A."/>
            <person name="Jeon C.O."/>
        </authorList>
    </citation>
    <scope>NUCLEOTIDE SEQUENCE [LARGE SCALE GENOMIC DNA]</scope>
    <source>
        <strain evidence="1 2">R798</strain>
    </source>
</reference>
<dbReference type="Proteomes" id="UP000809349">
    <property type="component" value="Unassembled WGS sequence"/>
</dbReference>
<protein>
    <submittedName>
        <fullName evidence="1">Uncharacterized protein</fullName>
    </submittedName>
</protein>
<gene>
    <name evidence="1" type="ORF">I4X03_019525</name>
</gene>
<evidence type="ECO:0000313" key="1">
    <source>
        <dbReference type="EMBL" id="MBZ2209462.1"/>
    </source>
</evidence>
<evidence type="ECO:0000313" key="2">
    <source>
        <dbReference type="Proteomes" id="UP000809349"/>
    </source>
</evidence>
<reference evidence="1 2" key="2">
    <citation type="submission" date="2021-08" db="EMBL/GenBank/DDBJ databases">
        <title>Massilia sp. R798.</title>
        <authorList>
            <person name="Baek J.H."/>
            <person name="Jung H.S."/>
            <person name="Kim K.R."/>
            <person name="Jeon C.O."/>
        </authorList>
    </citation>
    <scope>NUCLEOTIDE SEQUENCE [LARGE SCALE GENOMIC DNA]</scope>
    <source>
        <strain evidence="1 2">R798</strain>
    </source>
</reference>
<name>A0ABS7SU61_9BURK</name>
<sequence>MDKALLTTQKPNIHAVLNKLPVLKAKIYTNEIKYLALGAATHQTPDAANSYKTSLQGITSNGQGKLL</sequence>
<dbReference type="RefSeq" id="WP_223469920.1">
    <property type="nucleotide sequence ID" value="NZ_JAFBIL020000008.1"/>
</dbReference>